<feature type="transmembrane region" description="Helical" evidence="2">
    <location>
        <begin position="415"/>
        <end position="435"/>
    </location>
</feature>
<gene>
    <name evidence="4" type="ORF">Lysil_1533</name>
</gene>
<accession>A0A2K1PXF1</accession>
<reference evidence="4 5" key="1">
    <citation type="submission" date="2017-08" db="EMBL/GenBank/DDBJ databases">
        <title>Lysobacter sylvestris genome.</title>
        <authorList>
            <person name="Zhang D.-C."/>
            <person name="Albuquerque L."/>
            <person name="Franca L."/>
            <person name="Froufe H.J.C."/>
            <person name="Barroso C."/>
            <person name="Egas C."/>
            <person name="Da Costa M."/>
            <person name="Margesin R."/>
        </authorList>
    </citation>
    <scope>NUCLEOTIDE SEQUENCE [LARGE SCALE GENOMIC DNA]</scope>
    <source>
        <strain evidence="4 5">AM20-91</strain>
    </source>
</reference>
<comment type="caution">
    <text evidence="4">The sequence shown here is derived from an EMBL/GenBank/DDBJ whole genome shotgun (WGS) entry which is preliminary data.</text>
</comment>
<feature type="signal peptide" evidence="3">
    <location>
        <begin position="1"/>
        <end position="19"/>
    </location>
</feature>
<dbReference type="InterPro" id="IPR025738">
    <property type="entry name" value="BatD"/>
</dbReference>
<feature type="chain" id="PRO_5014438890" evidence="3">
    <location>
        <begin position="20"/>
        <end position="561"/>
    </location>
</feature>
<feature type="region of interest" description="Disordered" evidence="1">
    <location>
        <begin position="542"/>
        <end position="561"/>
    </location>
</feature>
<evidence type="ECO:0000256" key="1">
    <source>
        <dbReference type="SAM" id="MobiDB-lite"/>
    </source>
</evidence>
<keyword evidence="2" id="KW-1133">Transmembrane helix</keyword>
<keyword evidence="5" id="KW-1185">Reference proteome</keyword>
<dbReference type="OrthoDB" id="5293418at2"/>
<evidence type="ECO:0000256" key="3">
    <source>
        <dbReference type="SAM" id="SignalP"/>
    </source>
</evidence>
<evidence type="ECO:0000256" key="2">
    <source>
        <dbReference type="SAM" id="Phobius"/>
    </source>
</evidence>
<dbReference type="EMBL" id="NPZB01000002">
    <property type="protein sequence ID" value="PNS07357.1"/>
    <property type="molecule type" value="Genomic_DNA"/>
</dbReference>
<dbReference type="Pfam" id="PF13584">
    <property type="entry name" value="BatD"/>
    <property type="match status" value="1"/>
</dbReference>
<evidence type="ECO:0000313" key="4">
    <source>
        <dbReference type="EMBL" id="PNS07357.1"/>
    </source>
</evidence>
<dbReference type="RefSeq" id="WP_103075079.1">
    <property type="nucleotide sequence ID" value="NZ_NPZB01000002.1"/>
</dbReference>
<keyword evidence="2" id="KW-0812">Transmembrane</keyword>
<sequence>MRHLVAVIALWLLVAPAWARTSATLDRTQVTQGEAVVLTIATDQVGAPDYSALQSRFRMQGVSSERSVHFANGSLSVDLRYRVRLLALQAGVQTIPALAVGHDRTQPLQLEVIANTAASSSPGDLQQSQSEPAATGQGPVFIQAQVDDRHPYVQQAVGIVVRLFYATQMVDGALDLEAPSGASLRRVGEDVQGTQDIAGRTYSVIERHYILVPDRRGTLTLPAAHFSGHGQGGFIDDVFGDGRENLRANGQPQALQVRATPANAAQPWLPLHRLDVQALAAPNSATAGQTTVVTLRAQADGANAAQLPELMLTADNDAQVYPEAPTVEDRDDHGRPQTVVTRRFSVVPAHPGALQLRATPIQWWNVVTDQAATAETQALTLNVAPGSGAFAVPTAADAAASPSETRWPRWLHSGFVWSIVAAVFGLLWIVTLALLSRRRHVPADATRAPQAEAPSPNPAPLRNDDLQEALKSDDLARIAHALQRMVNPPAADLDALKTRLGSTQQVEAIESLQAALWGNGRVAPDAALASLRQAFRDGPRWSASAATENAESLLPPLYPER</sequence>
<protein>
    <submittedName>
        <fullName evidence="4">Oxygen tolerance-related protein BatD</fullName>
    </submittedName>
</protein>
<keyword evidence="3" id="KW-0732">Signal</keyword>
<keyword evidence="2" id="KW-0472">Membrane</keyword>
<name>A0A2K1PXF1_9GAMM</name>
<proteinExistence type="predicted"/>
<dbReference type="PANTHER" id="PTHR40940:SF1">
    <property type="entry name" value="PROTEIN BATD"/>
    <property type="match status" value="1"/>
</dbReference>
<dbReference type="Proteomes" id="UP000236220">
    <property type="component" value="Unassembled WGS sequence"/>
</dbReference>
<dbReference type="AlphaFoldDB" id="A0A2K1PXF1"/>
<organism evidence="4 5">
    <name type="scientific">Solilutibacter silvestris</name>
    <dbReference type="NCBI Taxonomy" id="1645665"/>
    <lineage>
        <taxon>Bacteria</taxon>
        <taxon>Pseudomonadati</taxon>
        <taxon>Pseudomonadota</taxon>
        <taxon>Gammaproteobacteria</taxon>
        <taxon>Lysobacterales</taxon>
        <taxon>Lysobacteraceae</taxon>
        <taxon>Solilutibacter</taxon>
    </lineage>
</organism>
<evidence type="ECO:0000313" key="5">
    <source>
        <dbReference type="Proteomes" id="UP000236220"/>
    </source>
</evidence>
<dbReference type="PANTHER" id="PTHR40940">
    <property type="entry name" value="PROTEIN BATD-RELATED"/>
    <property type="match status" value="1"/>
</dbReference>
<feature type="region of interest" description="Disordered" evidence="1">
    <location>
        <begin position="444"/>
        <end position="463"/>
    </location>
</feature>